<name>A0A345GTZ6_9CAUD</name>
<dbReference type="Proteomes" id="UP000259464">
    <property type="component" value="Segment"/>
</dbReference>
<dbReference type="GeneID" id="65067725"/>
<evidence type="ECO:0000259" key="1">
    <source>
        <dbReference type="Pfam" id="PF11860"/>
    </source>
</evidence>
<proteinExistence type="predicted"/>
<evidence type="ECO:0000313" key="3">
    <source>
        <dbReference type="Proteomes" id="UP000259464"/>
    </source>
</evidence>
<dbReference type="InterPro" id="IPR024408">
    <property type="entry name" value="Muramidase"/>
</dbReference>
<accession>A0A345GTZ6</accession>
<dbReference type="Pfam" id="PF11860">
    <property type="entry name" value="Muramidase"/>
    <property type="match status" value="1"/>
</dbReference>
<keyword evidence="3" id="KW-1185">Reference proteome</keyword>
<reference evidence="2 3" key="1">
    <citation type="submission" date="2018-07" db="EMBL/GenBank/DDBJ databases">
        <title>Complete sequence of phage GP4.</title>
        <authorList>
            <person name="Wang R."/>
            <person name="Tong Y."/>
            <person name="Liu H."/>
        </authorList>
    </citation>
    <scope>NUCLEOTIDE SEQUENCE [LARGE SCALE GENOMIC DNA]</scope>
</reference>
<protein>
    <submittedName>
        <fullName evidence="2">DUF3380 domain-containing protein</fullName>
    </submittedName>
</protein>
<dbReference type="RefSeq" id="YP_010078797.1">
    <property type="nucleotide sequence ID" value="NC_054964.1"/>
</dbReference>
<feature type="domain" description="N-acetylmuramidase" evidence="1">
    <location>
        <begin position="24"/>
        <end position="196"/>
    </location>
</feature>
<sequence>MPQTSKQLTADDYARAATALGVPVAAVKAVTEVESNGKGFLSDGRPLILFERHIMLRQLVAAGHAMDATHYNLTDPNIVNPKPGGYVGGAGEWDRLARAIEINRPAALESASWGLFQILGMHWKALGYDSIQTFINAMYRSEGDQLDCFVRFVKATPAALRALRSQDWASFARAYNGPNFAANAYDTKLAAAYARHSQTGAA</sequence>
<organism evidence="2 3">
    <name type="scientific">Ralstonia phage GP4</name>
    <dbReference type="NCBI Taxonomy" id="2282904"/>
    <lineage>
        <taxon>Viruses</taxon>
        <taxon>Duplodnaviria</taxon>
        <taxon>Heunggongvirae</taxon>
        <taxon>Uroviricota</taxon>
        <taxon>Caudoviricetes</taxon>
        <taxon>Gervaisevirus</taxon>
        <taxon>Gervaisevirus GP4</taxon>
    </lineage>
</organism>
<dbReference type="KEGG" id="vg:65067725"/>
<dbReference type="EMBL" id="MH638294">
    <property type="protein sequence ID" value="AXG67760.1"/>
    <property type="molecule type" value="Genomic_DNA"/>
</dbReference>
<evidence type="ECO:0000313" key="2">
    <source>
        <dbReference type="EMBL" id="AXG67760.1"/>
    </source>
</evidence>